<dbReference type="EC" id="2.7.11.1" evidence="1"/>
<comment type="catalytic activity">
    <reaction evidence="9">
        <text>L-seryl-[protein] + ATP = O-phospho-L-seryl-[protein] + ADP + H(+)</text>
        <dbReference type="Rhea" id="RHEA:17989"/>
        <dbReference type="Rhea" id="RHEA-COMP:9863"/>
        <dbReference type="Rhea" id="RHEA-COMP:11604"/>
        <dbReference type="ChEBI" id="CHEBI:15378"/>
        <dbReference type="ChEBI" id="CHEBI:29999"/>
        <dbReference type="ChEBI" id="CHEBI:30616"/>
        <dbReference type="ChEBI" id="CHEBI:83421"/>
        <dbReference type="ChEBI" id="CHEBI:456216"/>
        <dbReference type="EC" id="2.7.11.1"/>
    </reaction>
</comment>
<evidence type="ECO:0000256" key="7">
    <source>
        <dbReference type="ARBA" id="ARBA00022840"/>
    </source>
</evidence>
<gene>
    <name evidence="13" type="ORF">ACFPGP_18790</name>
</gene>
<dbReference type="PROSITE" id="PS51178">
    <property type="entry name" value="PASTA"/>
    <property type="match status" value="1"/>
</dbReference>
<dbReference type="Gene3D" id="3.30.10.20">
    <property type="match status" value="1"/>
</dbReference>
<evidence type="ECO:0000256" key="8">
    <source>
        <dbReference type="ARBA" id="ARBA00047899"/>
    </source>
</evidence>
<feature type="binding site" evidence="10">
    <location>
        <position position="41"/>
    </location>
    <ligand>
        <name>ATP</name>
        <dbReference type="ChEBI" id="CHEBI:30616"/>
    </ligand>
</feature>
<dbReference type="Gene3D" id="3.30.200.20">
    <property type="entry name" value="Phosphorylase Kinase, domain 1"/>
    <property type="match status" value="1"/>
</dbReference>
<feature type="domain" description="Protein kinase" evidence="11">
    <location>
        <begin position="12"/>
        <end position="267"/>
    </location>
</feature>
<dbReference type="InterPro" id="IPR000719">
    <property type="entry name" value="Prot_kinase_dom"/>
</dbReference>
<evidence type="ECO:0000259" key="12">
    <source>
        <dbReference type="PROSITE" id="PS51178"/>
    </source>
</evidence>
<evidence type="ECO:0000256" key="10">
    <source>
        <dbReference type="PROSITE-ProRule" id="PRU10141"/>
    </source>
</evidence>
<organism evidence="13 14">
    <name type="scientific">Nocardioides taihuensis</name>
    <dbReference type="NCBI Taxonomy" id="1835606"/>
    <lineage>
        <taxon>Bacteria</taxon>
        <taxon>Bacillati</taxon>
        <taxon>Actinomycetota</taxon>
        <taxon>Actinomycetes</taxon>
        <taxon>Propionibacteriales</taxon>
        <taxon>Nocardioidaceae</taxon>
        <taxon>Nocardioides</taxon>
    </lineage>
</organism>
<proteinExistence type="predicted"/>
<comment type="caution">
    <text evidence="13">The sequence shown here is derived from an EMBL/GenBank/DDBJ whole genome shotgun (WGS) entry which is preliminary data.</text>
</comment>
<dbReference type="InterPro" id="IPR017441">
    <property type="entry name" value="Protein_kinase_ATP_BS"/>
</dbReference>
<evidence type="ECO:0000256" key="2">
    <source>
        <dbReference type="ARBA" id="ARBA00022527"/>
    </source>
</evidence>
<dbReference type="Gene3D" id="1.10.510.10">
    <property type="entry name" value="Transferase(Phosphotransferase) domain 1"/>
    <property type="match status" value="1"/>
</dbReference>
<dbReference type="PANTHER" id="PTHR43289:SF6">
    <property type="entry name" value="SERINE_THREONINE-PROTEIN KINASE NEKL-3"/>
    <property type="match status" value="1"/>
</dbReference>
<dbReference type="EMBL" id="JBHSKD010000027">
    <property type="protein sequence ID" value="MFC5178735.1"/>
    <property type="molecule type" value="Genomic_DNA"/>
</dbReference>
<evidence type="ECO:0000256" key="9">
    <source>
        <dbReference type="ARBA" id="ARBA00048679"/>
    </source>
</evidence>
<protein>
    <recommendedName>
        <fullName evidence="1">non-specific serine/threonine protein kinase</fullName>
        <ecNumber evidence="1">2.7.11.1</ecNumber>
    </recommendedName>
</protein>
<dbReference type="SMART" id="SM00220">
    <property type="entry name" value="S_TKc"/>
    <property type="match status" value="1"/>
</dbReference>
<comment type="catalytic activity">
    <reaction evidence="8">
        <text>L-threonyl-[protein] + ATP = O-phospho-L-threonyl-[protein] + ADP + H(+)</text>
        <dbReference type="Rhea" id="RHEA:46608"/>
        <dbReference type="Rhea" id="RHEA-COMP:11060"/>
        <dbReference type="Rhea" id="RHEA-COMP:11605"/>
        <dbReference type="ChEBI" id="CHEBI:15378"/>
        <dbReference type="ChEBI" id="CHEBI:30013"/>
        <dbReference type="ChEBI" id="CHEBI:30616"/>
        <dbReference type="ChEBI" id="CHEBI:61977"/>
        <dbReference type="ChEBI" id="CHEBI:456216"/>
        <dbReference type="EC" id="2.7.11.1"/>
    </reaction>
</comment>
<dbReference type="PROSITE" id="PS00108">
    <property type="entry name" value="PROTEIN_KINASE_ST"/>
    <property type="match status" value="1"/>
</dbReference>
<evidence type="ECO:0000256" key="4">
    <source>
        <dbReference type="ARBA" id="ARBA00022737"/>
    </source>
</evidence>
<dbReference type="CDD" id="cd06577">
    <property type="entry name" value="PASTA_pknB"/>
    <property type="match status" value="1"/>
</dbReference>
<evidence type="ECO:0000259" key="11">
    <source>
        <dbReference type="PROSITE" id="PS50011"/>
    </source>
</evidence>
<evidence type="ECO:0000256" key="6">
    <source>
        <dbReference type="ARBA" id="ARBA00022777"/>
    </source>
</evidence>
<keyword evidence="3" id="KW-0808">Transferase</keyword>
<dbReference type="InterPro" id="IPR011009">
    <property type="entry name" value="Kinase-like_dom_sf"/>
</dbReference>
<dbReference type="RefSeq" id="WP_378592439.1">
    <property type="nucleotide sequence ID" value="NZ_JBHSKD010000027.1"/>
</dbReference>
<dbReference type="InterPro" id="IPR008271">
    <property type="entry name" value="Ser/Thr_kinase_AS"/>
</dbReference>
<dbReference type="SUPFAM" id="SSF56112">
    <property type="entry name" value="Protein kinase-like (PK-like)"/>
    <property type="match status" value="1"/>
</dbReference>
<accession>A0ABW0BNC0</accession>
<dbReference type="Pfam" id="PF00069">
    <property type="entry name" value="Pkinase"/>
    <property type="match status" value="1"/>
</dbReference>
<keyword evidence="14" id="KW-1185">Reference proteome</keyword>
<evidence type="ECO:0000313" key="14">
    <source>
        <dbReference type="Proteomes" id="UP001596087"/>
    </source>
</evidence>
<sequence>MVEVGEVLAGRYALGDVLGAGGSGVVRRARDTLLHRDVAIKQLRAGQDDDVLRARLQAEARLAGSLHHPGVAEVFDYLEVDGQPHLVLQLVEGTSLWQVLRDRRTLPVREVLDLVAQVADALEAAHEAGIVHRDLKPSNVIVTDEGRAVLVDFGIARSADAEPLTSTGTIVGTVDYISPEQCSGHTATPASDLWSLGMLAYECLTGHKPFRRETPVATALAVLHDDLPPIEGQPPGVAQLVAGLVVRDAGARLGHAGVVADTAREILAALTEETEPVRPVLPPAPGASALAASRERPWRRALRSRRTAVAAALVAASLVVIGGVAARSEPDRVPDVGHATWAAADTRLTRAEIDHRRVLVDDPSAETGDVLGQSPAPGSRVDDDTVVVVRVASGQTTLDADDVTGLGYARAARKLVALGLVPSRGSVVRSDGDGAVVAVRPAGRLPVGATVELVVAVAPTPAYSWSSEEG</sequence>
<dbReference type="Proteomes" id="UP001596087">
    <property type="component" value="Unassembled WGS sequence"/>
</dbReference>
<keyword evidence="5 10" id="KW-0547">Nucleotide-binding</keyword>
<reference evidence="14" key="1">
    <citation type="journal article" date="2019" name="Int. J. Syst. Evol. Microbiol.">
        <title>The Global Catalogue of Microorganisms (GCM) 10K type strain sequencing project: providing services to taxonomists for standard genome sequencing and annotation.</title>
        <authorList>
            <consortium name="The Broad Institute Genomics Platform"/>
            <consortium name="The Broad Institute Genome Sequencing Center for Infectious Disease"/>
            <person name="Wu L."/>
            <person name="Ma J."/>
        </authorList>
    </citation>
    <scope>NUCLEOTIDE SEQUENCE [LARGE SCALE GENOMIC DNA]</scope>
    <source>
        <strain evidence="14">DFY41</strain>
    </source>
</reference>
<dbReference type="CDD" id="cd14014">
    <property type="entry name" value="STKc_PknB_like"/>
    <property type="match status" value="1"/>
</dbReference>
<keyword evidence="6 13" id="KW-0418">Kinase</keyword>
<keyword evidence="2" id="KW-0723">Serine/threonine-protein kinase</keyword>
<name>A0ABW0BNC0_9ACTN</name>
<keyword evidence="7 10" id="KW-0067">ATP-binding</keyword>
<evidence type="ECO:0000313" key="13">
    <source>
        <dbReference type="EMBL" id="MFC5178735.1"/>
    </source>
</evidence>
<dbReference type="PROSITE" id="PS50011">
    <property type="entry name" value="PROTEIN_KINASE_DOM"/>
    <property type="match status" value="1"/>
</dbReference>
<feature type="domain" description="PASTA" evidence="12">
    <location>
        <begin position="327"/>
        <end position="393"/>
    </location>
</feature>
<evidence type="ECO:0000256" key="3">
    <source>
        <dbReference type="ARBA" id="ARBA00022679"/>
    </source>
</evidence>
<dbReference type="GO" id="GO:0016301">
    <property type="term" value="F:kinase activity"/>
    <property type="evidence" value="ECO:0007669"/>
    <property type="project" value="UniProtKB-KW"/>
</dbReference>
<evidence type="ECO:0000256" key="1">
    <source>
        <dbReference type="ARBA" id="ARBA00012513"/>
    </source>
</evidence>
<keyword evidence="4" id="KW-0677">Repeat</keyword>
<dbReference type="PANTHER" id="PTHR43289">
    <property type="entry name" value="MITOGEN-ACTIVATED PROTEIN KINASE KINASE KINASE 20-RELATED"/>
    <property type="match status" value="1"/>
</dbReference>
<dbReference type="PROSITE" id="PS00107">
    <property type="entry name" value="PROTEIN_KINASE_ATP"/>
    <property type="match status" value="1"/>
</dbReference>
<dbReference type="Pfam" id="PF03793">
    <property type="entry name" value="PASTA"/>
    <property type="match status" value="1"/>
</dbReference>
<dbReference type="SMART" id="SM00740">
    <property type="entry name" value="PASTA"/>
    <property type="match status" value="2"/>
</dbReference>
<evidence type="ECO:0000256" key="5">
    <source>
        <dbReference type="ARBA" id="ARBA00022741"/>
    </source>
</evidence>
<dbReference type="InterPro" id="IPR005543">
    <property type="entry name" value="PASTA_dom"/>
</dbReference>